<gene>
    <name evidence="2" type="ORF">T190423A01A_30418</name>
</gene>
<feature type="transmembrane region" description="Helical" evidence="1">
    <location>
        <begin position="122"/>
        <end position="150"/>
    </location>
</feature>
<accession>A0ABM9PCH4</accession>
<feature type="transmembrane region" description="Helical" evidence="1">
    <location>
        <begin position="49"/>
        <end position="69"/>
    </location>
</feature>
<feature type="transmembrane region" description="Helical" evidence="1">
    <location>
        <begin position="21"/>
        <end position="43"/>
    </location>
</feature>
<dbReference type="RefSeq" id="WP_348717447.1">
    <property type="nucleotide sequence ID" value="NZ_CAXJIO010000012.1"/>
</dbReference>
<organism evidence="2 3">
    <name type="scientific">Tenacibaculum polynesiense</name>
    <dbReference type="NCBI Taxonomy" id="3137857"/>
    <lineage>
        <taxon>Bacteria</taxon>
        <taxon>Pseudomonadati</taxon>
        <taxon>Bacteroidota</taxon>
        <taxon>Flavobacteriia</taxon>
        <taxon>Flavobacteriales</taxon>
        <taxon>Flavobacteriaceae</taxon>
        <taxon>Tenacibaculum</taxon>
    </lineage>
</organism>
<reference evidence="2 3" key="1">
    <citation type="submission" date="2024-05" db="EMBL/GenBank/DDBJ databases">
        <authorList>
            <person name="Duchaud E."/>
        </authorList>
    </citation>
    <scope>NUCLEOTIDE SEQUENCE [LARGE SCALE GENOMIC DNA]</scope>
    <source>
        <strain evidence="2">Ena-SAMPLE-TAB-13-05-2024-13:56:06:370-140308</strain>
    </source>
</reference>
<keyword evidence="3" id="KW-1185">Reference proteome</keyword>
<evidence type="ECO:0000256" key="1">
    <source>
        <dbReference type="SAM" id="Phobius"/>
    </source>
</evidence>
<keyword evidence="1" id="KW-0812">Transmembrane</keyword>
<keyword evidence="1" id="KW-1133">Transmembrane helix</keyword>
<name>A0ABM9PCH4_9FLAO</name>
<sequence>MNAKKIYTKVTLKCLDKSISDSYYGILLVVLLNVLTGVLIALIEDATKTTTLFPLGLYFLPAIFYYFVAKNTRLNTMRYEIYLFVGVFYISVCLIEFNRGYSLDKPMMVYWDNGNKAHPMSYVIQLIPLVYKSFKLGLSLIFFRIAYLVYKYHKLTMNIK</sequence>
<dbReference type="EMBL" id="CAXJIO010000012">
    <property type="protein sequence ID" value="CAL2103304.1"/>
    <property type="molecule type" value="Genomic_DNA"/>
</dbReference>
<dbReference type="Proteomes" id="UP001497527">
    <property type="component" value="Unassembled WGS sequence"/>
</dbReference>
<comment type="caution">
    <text evidence="2">The sequence shown here is derived from an EMBL/GenBank/DDBJ whole genome shotgun (WGS) entry which is preliminary data.</text>
</comment>
<evidence type="ECO:0000313" key="2">
    <source>
        <dbReference type="EMBL" id="CAL2103304.1"/>
    </source>
</evidence>
<protein>
    <submittedName>
        <fullName evidence="2">Uncharacterized protein</fullName>
    </submittedName>
</protein>
<proteinExistence type="predicted"/>
<feature type="transmembrane region" description="Helical" evidence="1">
    <location>
        <begin position="81"/>
        <end position="102"/>
    </location>
</feature>
<keyword evidence="1" id="KW-0472">Membrane</keyword>
<evidence type="ECO:0000313" key="3">
    <source>
        <dbReference type="Proteomes" id="UP001497527"/>
    </source>
</evidence>